<organism evidence="3 4">
    <name type="scientific">Microbacterium rhizosphaerae</name>
    <dbReference type="NCBI Taxonomy" id="1678237"/>
    <lineage>
        <taxon>Bacteria</taxon>
        <taxon>Bacillati</taxon>
        <taxon>Actinomycetota</taxon>
        <taxon>Actinomycetes</taxon>
        <taxon>Micrococcales</taxon>
        <taxon>Microbacteriaceae</taxon>
        <taxon>Microbacterium</taxon>
    </lineage>
</organism>
<keyword evidence="2" id="KW-0472">Membrane</keyword>
<keyword evidence="2" id="KW-1133">Transmembrane helix</keyword>
<accession>A0ABZ0SLI4</accession>
<feature type="compositionally biased region" description="Low complexity" evidence="1">
    <location>
        <begin position="59"/>
        <end position="77"/>
    </location>
</feature>
<name>A0ABZ0SLI4_9MICO</name>
<evidence type="ECO:0000313" key="3">
    <source>
        <dbReference type="EMBL" id="WPR89978.1"/>
    </source>
</evidence>
<evidence type="ECO:0000256" key="1">
    <source>
        <dbReference type="SAM" id="MobiDB-lite"/>
    </source>
</evidence>
<evidence type="ECO:0008006" key="5">
    <source>
        <dbReference type="Google" id="ProtNLM"/>
    </source>
</evidence>
<feature type="region of interest" description="Disordered" evidence="1">
    <location>
        <begin position="49"/>
        <end position="150"/>
    </location>
</feature>
<gene>
    <name evidence="3" type="ORF">SM116_01455</name>
</gene>
<reference evidence="3 4" key="1">
    <citation type="submission" date="2023-11" db="EMBL/GenBank/DDBJ databases">
        <title>Genome sequence of Microbacterium rhizosphaerae KACC 19337.</title>
        <authorList>
            <person name="Choi H."/>
            <person name="Kim S."/>
            <person name="Kim Y."/>
            <person name="Kwon S.-W."/>
            <person name="Heo J."/>
        </authorList>
    </citation>
    <scope>NUCLEOTIDE SEQUENCE [LARGE SCALE GENOMIC DNA]</scope>
    <source>
        <strain evidence="3 4">KACC 19337</strain>
    </source>
</reference>
<evidence type="ECO:0000313" key="4">
    <source>
        <dbReference type="Proteomes" id="UP001323798"/>
    </source>
</evidence>
<evidence type="ECO:0000256" key="2">
    <source>
        <dbReference type="SAM" id="Phobius"/>
    </source>
</evidence>
<keyword evidence="2" id="KW-0812">Transmembrane</keyword>
<feature type="compositionally biased region" description="Basic and acidic residues" evidence="1">
    <location>
        <begin position="133"/>
        <end position="150"/>
    </location>
</feature>
<dbReference type="EMBL" id="CP139368">
    <property type="protein sequence ID" value="WPR89978.1"/>
    <property type="molecule type" value="Genomic_DNA"/>
</dbReference>
<dbReference type="Proteomes" id="UP001323798">
    <property type="component" value="Chromosome"/>
</dbReference>
<sequence>MYGYGMAGVGWIAVIFLWLIALAALFGIIYAAVRLAALHALKAHTRWLDSGRPSGGSHVYPAAQQPYPVYPSAQPGQPAQPSPQPGHPGTQPGYPVPPSTTGQPYPGYPGGQQAYGGPQPPQPPQPTPPLPHSGRDDQPDPEEPSGRAEA</sequence>
<protein>
    <recommendedName>
        <fullName evidence="5">FHA domain-containing protein</fullName>
    </recommendedName>
</protein>
<feature type="compositionally biased region" description="Pro residues" evidence="1">
    <location>
        <begin position="118"/>
        <end position="131"/>
    </location>
</feature>
<keyword evidence="4" id="KW-1185">Reference proteome</keyword>
<dbReference type="RefSeq" id="WP_320942692.1">
    <property type="nucleotide sequence ID" value="NZ_BAABEU010000003.1"/>
</dbReference>
<feature type="transmembrane region" description="Helical" evidence="2">
    <location>
        <begin position="12"/>
        <end position="33"/>
    </location>
</feature>
<proteinExistence type="predicted"/>